<protein>
    <recommendedName>
        <fullName evidence="1">HNH domain-containing protein</fullName>
    </recommendedName>
</protein>
<evidence type="ECO:0000313" key="2">
    <source>
        <dbReference type="EMBL" id="SVE42738.1"/>
    </source>
</evidence>
<reference evidence="2" key="1">
    <citation type="submission" date="2018-05" db="EMBL/GenBank/DDBJ databases">
        <authorList>
            <person name="Lanie J.A."/>
            <person name="Ng W.-L."/>
            <person name="Kazmierczak K.M."/>
            <person name="Andrzejewski T.M."/>
            <person name="Davidsen T.M."/>
            <person name="Wayne K.J."/>
            <person name="Tettelin H."/>
            <person name="Glass J.I."/>
            <person name="Rusch D."/>
            <person name="Podicherti R."/>
            <person name="Tsui H.-C.T."/>
            <person name="Winkler M.E."/>
        </authorList>
    </citation>
    <scope>NUCLEOTIDE SEQUENCE</scope>
</reference>
<dbReference type="Pfam" id="PF01844">
    <property type="entry name" value="HNH"/>
    <property type="match status" value="1"/>
</dbReference>
<dbReference type="Gene3D" id="1.10.30.50">
    <property type="match status" value="1"/>
</dbReference>
<sequence>MNKKGSCKICKKVGYTEWHHIISRNHLIISGQKNLLKNPDNLVELCKKCHNQTTASMVRKRLLKQKKTKKQKKSSIRFGKKFLTRRGKWGSY</sequence>
<feature type="domain" description="HNH" evidence="1">
    <location>
        <begin position="7"/>
        <end position="54"/>
    </location>
</feature>
<dbReference type="GO" id="GO:0003676">
    <property type="term" value="F:nucleic acid binding"/>
    <property type="evidence" value="ECO:0007669"/>
    <property type="project" value="InterPro"/>
</dbReference>
<dbReference type="InterPro" id="IPR003615">
    <property type="entry name" value="HNH_nuc"/>
</dbReference>
<dbReference type="InterPro" id="IPR002711">
    <property type="entry name" value="HNH"/>
</dbReference>
<dbReference type="GO" id="GO:0004519">
    <property type="term" value="F:endonuclease activity"/>
    <property type="evidence" value="ECO:0007669"/>
    <property type="project" value="InterPro"/>
</dbReference>
<dbReference type="GO" id="GO:0008270">
    <property type="term" value="F:zinc ion binding"/>
    <property type="evidence" value="ECO:0007669"/>
    <property type="project" value="InterPro"/>
</dbReference>
<gene>
    <name evidence="2" type="ORF">METZ01_LOCUS495592</name>
</gene>
<dbReference type="EMBL" id="UINC01216553">
    <property type="protein sequence ID" value="SVE42738.1"/>
    <property type="molecule type" value="Genomic_DNA"/>
</dbReference>
<evidence type="ECO:0000259" key="1">
    <source>
        <dbReference type="Pfam" id="PF01844"/>
    </source>
</evidence>
<proteinExistence type="predicted"/>
<feature type="non-terminal residue" evidence="2">
    <location>
        <position position="92"/>
    </location>
</feature>
<organism evidence="2">
    <name type="scientific">marine metagenome</name>
    <dbReference type="NCBI Taxonomy" id="408172"/>
    <lineage>
        <taxon>unclassified sequences</taxon>
        <taxon>metagenomes</taxon>
        <taxon>ecological metagenomes</taxon>
    </lineage>
</organism>
<name>A0A383DFU2_9ZZZZ</name>
<dbReference type="CDD" id="cd00085">
    <property type="entry name" value="HNHc"/>
    <property type="match status" value="1"/>
</dbReference>
<accession>A0A383DFU2</accession>
<dbReference type="AlphaFoldDB" id="A0A383DFU2"/>